<evidence type="ECO:0000256" key="10">
    <source>
        <dbReference type="RuleBase" id="RU366002"/>
    </source>
</evidence>
<comment type="subcellular location">
    <subcellularLocation>
        <location evidence="1 10">Cell membrane</location>
        <topology evidence="1 10">Multi-pass membrane protein</topology>
    </subcellularLocation>
</comment>
<sequence>MLVEALTLGLLLLAAVLASSLIDQIIPRVSLPLIQIAIGLLIAVVAGGDVEVTLDPELFLVMFIAPLLYDEAKHADKQALWRERKPVLSLAIGLVVATTLVIGFLLNAFVPSIPLAAAFALGAALGPTDAVAVSSLSKQVDIPKRQASMLKGELLLNDASGIVSFQFAIAAVVTGAFSLIDASVDFLVEFVGGLILGVLLGLLGNWVVKRARSIGVENTNFHVLFEVLIPFLIYLVANVCHVSGVIAVVVAGLINVTSPKGVIGPSVSRMNIVSGSVWHVLTYALNGIVFVLLGTQLPLAMQDTWENVRITNSTLILLVFGLTFVLLATRFLWVLAMDLYHVRRDEKRRFGKGDLRSALITTFCGAKGTITLSIMFSIPTYAVYGPPNVPFPQRELLIFLACGVIVCTLLLATFVVPLLAPARDKGEEELRRIDQDAATTMDIMREVIEMLTAQQTRENRAETQAVIRSYNDRLARIKANNGIESEMNVELRVQALMWEYERAMELMERGVVSGVVAYRYMGRLEQAMQLLQHGKGHGTLKRWNGRFRALWHRGVRAVLRELPGNTELAEQTEEMRWLQTATRTYAVEHLEAAVASSQVPTEDAAAVLVEYQRSVAALHDARPTVTSVIKAGDRTEDIKRKAYTFELEQIQSAYEDDRLSRAHAQRMRESVQLMQMDLEDTV</sequence>
<feature type="transmembrane region" description="Helical" evidence="10">
    <location>
        <begin position="315"/>
        <end position="336"/>
    </location>
</feature>
<dbReference type="GO" id="GO:0005886">
    <property type="term" value="C:plasma membrane"/>
    <property type="evidence" value="ECO:0007669"/>
    <property type="project" value="UniProtKB-SubCell"/>
</dbReference>
<evidence type="ECO:0000256" key="4">
    <source>
        <dbReference type="ARBA" id="ARBA00022692"/>
    </source>
</evidence>
<proteinExistence type="inferred from homology"/>
<feature type="transmembrane region" description="Helical" evidence="10">
    <location>
        <begin position="154"/>
        <end position="180"/>
    </location>
</feature>
<keyword evidence="10" id="KW-0050">Antiport</keyword>
<dbReference type="KEGG" id="ahat:ADCFC_15510"/>
<dbReference type="GO" id="GO:0015386">
    <property type="term" value="F:potassium:proton antiporter activity"/>
    <property type="evidence" value="ECO:0007669"/>
    <property type="project" value="TreeGrafter"/>
</dbReference>
<feature type="transmembrane region" description="Helical" evidence="10">
    <location>
        <begin position="243"/>
        <end position="263"/>
    </location>
</feature>
<reference evidence="14" key="2">
    <citation type="submission" date="2020-03" db="EMBL/GenBank/DDBJ databases">
        <title>Complete Genome Sequence of Adlercreutzia sp. strain 8CFCBH1 Producing Equol, Isolated from Healthy Japanese Feces.</title>
        <authorList>
            <person name="Ogata Y."/>
            <person name="Sakamoto M."/>
            <person name="Ohkuma M."/>
            <person name="Hattori M."/>
            <person name="Suda W."/>
        </authorList>
    </citation>
    <scope>NUCLEOTIDE SEQUENCE [LARGE SCALE GENOMIC DNA]</scope>
    <source>
        <strain evidence="14">8CFCBH1</strain>
    </source>
</reference>
<dbReference type="Gene3D" id="6.10.140.1330">
    <property type="match status" value="1"/>
</dbReference>
<keyword evidence="9 10" id="KW-0739">Sodium transport</keyword>
<dbReference type="GO" id="GO:0098719">
    <property type="term" value="P:sodium ion import across plasma membrane"/>
    <property type="evidence" value="ECO:0007669"/>
    <property type="project" value="TreeGrafter"/>
</dbReference>
<evidence type="ECO:0000313" key="14">
    <source>
        <dbReference type="Proteomes" id="UP000501727"/>
    </source>
</evidence>
<dbReference type="AlphaFoldDB" id="A0A6F8SLA2"/>
<feature type="domain" description="Cation/H+ exchanger transmembrane" evidence="12">
    <location>
        <begin position="25"/>
        <end position="418"/>
    </location>
</feature>
<feature type="transmembrane region" description="Helical" evidence="10">
    <location>
        <begin position="275"/>
        <end position="295"/>
    </location>
</feature>
<keyword evidence="5 10" id="KW-1133">Transmembrane helix</keyword>
<organism evidence="13 14">
    <name type="scientific">Adlercreutzia hattorii</name>
    <dbReference type="NCBI Taxonomy" id="2707299"/>
    <lineage>
        <taxon>Bacteria</taxon>
        <taxon>Bacillati</taxon>
        <taxon>Actinomycetota</taxon>
        <taxon>Coriobacteriia</taxon>
        <taxon>Eggerthellales</taxon>
        <taxon>Eggerthellaceae</taxon>
        <taxon>Adlercreutzia</taxon>
    </lineage>
</organism>
<dbReference type="InterPro" id="IPR018422">
    <property type="entry name" value="Cation/H_exchanger_CPA1"/>
</dbReference>
<dbReference type="InterPro" id="IPR006153">
    <property type="entry name" value="Cation/H_exchanger_TM"/>
</dbReference>
<evidence type="ECO:0000313" key="13">
    <source>
        <dbReference type="EMBL" id="BCA88932.1"/>
    </source>
</evidence>
<accession>A0A6F8SLA2</accession>
<evidence type="ECO:0000256" key="1">
    <source>
        <dbReference type="ARBA" id="ARBA00004651"/>
    </source>
</evidence>
<keyword evidence="7 10" id="KW-0406">Ion transport</keyword>
<feature type="transmembrane region" description="Helical" evidence="10">
    <location>
        <begin position="112"/>
        <end position="133"/>
    </location>
</feature>
<evidence type="ECO:0000256" key="11">
    <source>
        <dbReference type="SAM" id="Coils"/>
    </source>
</evidence>
<feature type="transmembrane region" description="Helical" evidence="10">
    <location>
        <begin position="186"/>
        <end position="208"/>
    </location>
</feature>
<dbReference type="Pfam" id="PF00999">
    <property type="entry name" value="Na_H_Exchanger"/>
    <property type="match status" value="1"/>
</dbReference>
<evidence type="ECO:0000256" key="3">
    <source>
        <dbReference type="ARBA" id="ARBA00022475"/>
    </source>
</evidence>
<dbReference type="GO" id="GO:0015385">
    <property type="term" value="F:sodium:proton antiporter activity"/>
    <property type="evidence" value="ECO:0007669"/>
    <property type="project" value="InterPro"/>
</dbReference>
<keyword evidence="8 10" id="KW-0472">Membrane</keyword>
<keyword evidence="6 10" id="KW-0915">Sodium</keyword>
<feature type="transmembrane region" description="Helical" evidence="10">
    <location>
        <begin position="87"/>
        <end position="106"/>
    </location>
</feature>
<dbReference type="NCBIfam" id="TIGR00831">
    <property type="entry name" value="a_cpa1"/>
    <property type="match status" value="1"/>
</dbReference>
<evidence type="ECO:0000256" key="2">
    <source>
        <dbReference type="ARBA" id="ARBA00022448"/>
    </source>
</evidence>
<comment type="function">
    <text evidence="10">Na(+)/H(+) antiporter that extrudes sodium in exchange for external protons.</text>
</comment>
<keyword evidence="11" id="KW-0175">Coiled coil</keyword>
<evidence type="ECO:0000259" key="12">
    <source>
        <dbReference type="Pfam" id="PF00999"/>
    </source>
</evidence>
<dbReference type="GO" id="GO:0051453">
    <property type="term" value="P:regulation of intracellular pH"/>
    <property type="evidence" value="ECO:0007669"/>
    <property type="project" value="TreeGrafter"/>
</dbReference>
<feature type="transmembrane region" description="Helical" evidence="10">
    <location>
        <begin position="220"/>
        <end position="237"/>
    </location>
</feature>
<reference evidence="14" key="1">
    <citation type="journal article" date="2020" name="Microbiol. Resour. Announc.">
        <title>Complete Genome Sequence of Adlercreutzia sp. Strain 8CFCBH1, a Potent Producer of Equol, Isolated from Healthy Japanese Feces.</title>
        <authorList>
            <person name="Ogata Y."/>
            <person name="Sakamoto M."/>
            <person name="Ohkuma M."/>
            <person name="Hattori M."/>
            <person name="Suda W."/>
        </authorList>
    </citation>
    <scope>NUCLEOTIDE SEQUENCE [LARGE SCALE GENOMIC DNA]</scope>
    <source>
        <strain evidence="14">8CFCBH1</strain>
    </source>
</reference>
<evidence type="ECO:0000256" key="5">
    <source>
        <dbReference type="ARBA" id="ARBA00022989"/>
    </source>
</evidence>
<keyword evidence="3 10" id="KW-1003">Cell membrane</keyword>
<name>A0A6F8SLA2_9ACTN</name>
<keyword evidence="2 10" id="KW-0813">Transport</keyword>
<keyword evidence="4 10" id="KW-0812">Transmembrane</keyword>
<evidence type="ECO:0000256" key="9">
    <source>
        <dbReference type="ARBA" id="ARBA00023201"/>
    </source>
</evidence>
<dbReference type="Proteomes" id="UP000501727">
    <property type="component" value="Chromosome"/>
</dbReference>
<feature type="transmembrane region" description="Helical" evidence="10">
    <location>
        <begin position="34"/>
        <end position="54"/>
    </location>
</feature>
<feature type="transmembrane region" description="Helical" evidence="10">
    <location>
        <begin position="396"/>
        <end position="422"/>
    </location>
</feature>
<evidence type="ECO:0000256" key="8">
    <source>
        <dbReference type="ARBA" id="ARBA00023136"/>
    </source>
</evidence>
<gene>
    <name evidence="13" type="ORF">ADCFC_14300</name>
</gene>
<keyword evidence="14" id="KW-1185">Reference proteome</keyword>
<dbReference type="InterPro" id="IPR004705">
    <property type="entry name" value="Cation/H_exchanger_CPA1_bac"/>
</dbReference>
<evidence type="ECO:0000256" key="6">
    <source>
        <dbReference type="ARBA" id="ARBA00023053"/>
    </source>
</evidence>
<evidence type="ECO:0000256" key="7">
    <source>
        <dbReference type="ARBA" id="ARBA00023065"/>
    </source>
</evidence>
<feature type="coiled-coil region" evidence="11">
    <location>
        <begin position="453"/>
        <end position="480"/>
    </location>
</feature>
<dbReference type="PANTHER" id="PTHR10110">
    <property type="entry name" value="SODIUM/HYDROGEN EXCHANGER"/>
    <property type="match status" value="1"/>
</dbReference>
<feature type="transmembrane region" description="Helical" evidence="10">
    <location>
        <begin position="357"/>
        <end position="384"/>
    </location>
</feature>
<dbReference type="PANTHER" id="PTHR10110:SF86">
    <property type="entry name" value="SODIUM_HYDROGEN EXCHANGER 7"/>
    <property type="match status" value="1"/>
</dbReference>
<dbReference type="EMBL" id="AP022829">
    <property type="protein sequence ID" value="BCA88932.1"/>
    <property type="molecule type" value="Genomic_DNA"/>
</dbReference>
<protein>
    <submittedName>
        <fullName evidence="13">Sodium:proton antiporter</fullName>
    </submittedName>
</protein>
<comment type="similarity">
    <text evidence="10">Belongs to the monovalent cation:proton antiporter 1 (CPA1) transporter (TC 2.A.36) family.</text>
</comment>